<feature type="transmembrane region" description="Helical" evidence="5">
    <location>
        <begin position="36"/>
        <end position="62"/>
    </location>
</feature>
<evidence type="ECO:0000256" key="4">
    <source>
        <dbReference type="ARBA" id="ARBA00023136"/>
    </source>
</evidence>
<dbReference type="Pfam" id="PF03168">
    <property type="entry name" value="LEA_2"/>
    <property type="match status" value="1"/>
</dbReference>
<dbReference type="GO" id="GO:0009506">
    <property type="term" value="C:plasmodesma"/>
    <property type="evidence" value="ECO:0007669"/>
    <property type="project" value="TreeGrafter"/>
</dbReference>
<dbReference type="GO" id="GO:0098542">
    <property type="term" value="P:defense response to other organism"/>
    <property type="evidence" value="ECO:0007669"/>
    <property type="project" value="InterPro"/>
</dbReference>
<evidence type="ECO:0000256" key="1">
    <source>
        <dbReference type="ARBA" id="ARBA00004167"/>
    </source>
</evidence>
<dbReference type="PANTHER" id="PTHR31415">
    <property type="entry name" value="OS05G0367900 PROTEIN"/>
    <property type="match status" value="1"/>
</dbReference>
<keyword evidence="4 5" id="KW-0472">Membrane</keyword>
<evidence type="ECO:0000256" key="5">
    <source>
        <dbReference type="SAM" id="Phobius"/>
    </source>
</evidence>
<dbReference type="Proteomes" id="UP000595140">
    <property type="component" value="Unassembled WGS sequence"/>
</dbReference>
<evidence type="ECO:0000313" key="7">
    <source>
        <dbReference type="EMBL" id="VFQ79225.1"/>
    </source>
</evidence>
<evidence type="ECO:0000259" key="6">
    <source>
        <dbReference type="Pfam" id="PF03168"/>
    </source>
</evidence>
<evidence type="ECO:0000256" key="3">
    <source>
        <dbReference type="ARBA" id="ARBA00022989"/>
    </source>
</evidence>
<name>A0A484LS70_9ASTE</name>
<protein>
    <recommendedName>
        <fullName evidence="6">Late embryogenesis abundant protein LEA-2 subgroup domain-containing protein</fullName>
    </recommendedName>
</protein>
<dbReference type="GO" id="GO:0005886">
    <property type="term" value="C:plasma membrane"/>
    <property type="evidence" value="ECO:0007669"/>
    <property type="project" value="TreeGrafter"/>
</dbReference>
<accession>A0A484LS70</accession>
<dbReference type="InterPro" id="IPR004864">
    <property type="entry name" value="LEA_2"/>
</dbReference>
<proteinExistence type="predicted"/>
<evidence type="ECO:0000313" key="8">
    <source>
        <dbReference type="Proteomes" id="UP000595140"/>
    </source>
</evidence>
<evidence type="ECO:0000256" key="2">
    <source>
        <dbReference type="ARBA" id="ARBA00022692"/>
    </source>
</evidence>
<dbReference type="InterPro" id="IPR044839">
    <property type="entry name" value="NDR1-like"/>
</dbReference>
<reference evidence="7 8" key="1">
    <citation type="submission" date="2018-04" db="EMBL/GenBank/DDBJ databases">
        <authorList>
            <person name="Vogel A."/>
        </authorList>
    </citation>
    <scope>NUCLEOTIDE SEQUENCE [LARGE SCALE GENOMIC DNA]</scope>
</reference>
<dbReference type="AlphaFoldDB" id="A0A484LS70"/>
<dbReference type="PANTHER" id="PTHR31415:SF51">
    <property type="entry name" value="LATE EMBRYOGENESIS ABUNDANT (LEA) HYDROXYPROLINE-RICH GLYCOPROTEIN FAMILY"/>
    <property type="match status" value="1"/>
</dbReference>
<keyword evidence="3 5" id="KW-1133">Transmembrane helix</keyword>
<keyword evidence="8" id="KW-1185">Reference proteome</keyword>
<feature type="domain" description="Late embryogenesis abundant protein LEA-2 subgroup" evidence="6">
    <location>
        <begin position="99"/>
        <end position="197"/>
    </location>
</feature>
<sequence length="247" mass="28014">MIELSNMHPHQQPPNTAAGGRMIHRYERRQQFNLGLIRQFCGALFTSIVIFTLIGLIAWAVLQPLPPSFVLEHTTLSSYNLSIPDLIFSPTLQVRIWYHNPNRRIEIYYDKLKVYAAYYDRQVTQSADIPPIYQGDNDTNVLSPTLLGNNSILSYYVVPNLLRDQDDGAFWIAVKIDGRVMFRVGDFVSEPFHLHVSCPAHIPFFPNSSRGSGFVVGPKAAAKYPLSRTCAVSVPTIIRRILQIIKE</sequence>
<gene>
    <name evidence="7" type="ORF">CCAM_LOCUS21001</name>
</gene>
<keyword evidence="2 5" id="KW-0812">Transmembrane</keyword>
<comment type="subcellular location">
    <subcellularLocation>
        <location evidence="1">Membrane</location>
        <topology evidence="1">Single-pass membrane protein</topology>
    </subcellularLocation>
</comment>
<dbReference type="OrthoDB" id="1426517at2759"/>
<dbReference type="EMBL" id="OOIL02001902">
    <property type="protein sequence ID" value="VFQ79225.1"/>
    <property type="molecule type" value="Genomic_DNA"/>
</dbReference>
<organism evidence="7 8">
    <name type="scientific">Cuscuta campestris</name>
    <dbReference type="NCBI Taxonomy" id="132261"/>
    <lineage>
        <taxon>Eukaryota</taxon>
        <taxon>Viridiplantae</taxon>
        <taxon>Streptophyta</taxon>
        <taxon>Embryophyta</taxon>
        <taxon>Tracheophyta</taxon>
        <taxon>Spermatophyta</taxon>
        <taxon>Magnoliopsida</taxon>
        <taxon>eudicotyledons</taxon>
        <taxon>Gunneridae</taxon>
        <taxon>Pentapetalae</taxon>
        <taxon>asterids</taxon>
        <taxon>lamiids</taxon>
        <taxon>Solanales</taxon>
        <taxon>Convolvulaceae</taxon>
        <taxon>Cuscuteae</taxon>
        <taxon>Cuscuta</taxon>
        <taxon>Cuscuta subgen. Grammica</taxon>
        <taxon>Cuscuta sect. Cleistogrammica</taxon>
    </lineage>
</organism>